<evidence type="ECO:0000259" key="5">
    <source>
        <dbReference type="Pfam" id="PF08531"/>
    </source>
</evidence>
<comment type="catalytic activity">
    <reaction evidence="1">
        <text>Hydrolysis of terminal non-reducing alpha-L-rhamnose residues in alpha-L-rhamnosides.</text>
        <dbReference type="EC" id="3.2.1.40"/>
    </reaction>
</comment>
<dbReference type="InterPro" id="IPR013783">
    <property type="entry name" value="Ig-like_fold"/>
</dbReference>
<dbReference type="OrthoDB" id="9761045at2"/>
<evidence type="ECO:0000259" key="7">
    <source>
        <dbReference type="Pfam" id="PF17390"/>
    </source>
</evidence>
<evidence type="ECO:0000256" key="2">
    <source>
        <dbReference type="ARBA" id="ARBA00012652"/>
    </source>
</evidence>
<evidence type="ECO:0000259" key="6">
    <source>
        <dbReference type="Pfam" id="PF17389"/>
    </source>
</evidence>
<dbReference type="InterPro" id="IPR008928">
    <property type="entry name" value="6-hairpin_glycosidase_sf"/>
</dbReference>
<dbReference type="InterPro" id="IPR016007">
    <property type="entry name" value="Alpha_rhamnosid"/>
</dbReference>
<comment type="caution">
    <text evidence="8">The sequence shown here is derived from an EMBL/GenBank/DDBJ whole genome shotgun (WGS) entry which is preliminary data.</text>
</comment>
<dbReference type="EC" id="3.2.1.40" evidence="2"/>
<keyword evidence="9" id="KW-1185">Reference proteome</keyword>
<evidence type="ECO:0000313" key="9">
    <source>
        <dbReference type="Proteomes" id="UP000228758"/>
    </source>
</evidence>
<accession>A0A2M9CFD6</accession>
<dbReference type="InterPro" id="IPR013737">
    <property type="entry name" value="Bac_rhamnosid_N"/>
</dbReference>
<dbReference type="Proteomes" id="UP000228758">
    <property type="component" value="Unassembled WGS sequence"/>
</dbReference>
<dbReference type="Pfam" id="PF05592">
    <property type="entry name" value="Bac_rhamnosid"/>
    <property type="match status" value="1"/>
</dbReference>
<sequence length="932" mass="101761">MTTTDDVRVIRLRAGRRNDGAPVADARPRLSWIVESDRTDWVQASAEIDGGGETANVGGESVAVEWPFAPLEPREQRTLRVRVTGADGSTSAWSEPVVVTAGHLGGAGWQAPFIGLAAPSDDARPALARREFVVDRPVRSAYLYSTAQGVHQVEINGTPVDDGEMKPGWTSYQHRLLFDVADVTSLIHTGANAIGIDYAGGWFTEIYGFREMARPFYGPQPSVSAQLVLTFDDGAEQVIATDDSWTASEGPRTASGIYAGEHYDARLEMAGWSQPGFDAEWPAATIVPVDVTPAPRAAEPVRRIETVPVAEVITTPSGATVLDFGQNLVGRLRITVHGPAGSTVTLRHAEVLEHGELGLRPLRAAAATDSYTLRGEGLEVWEPKFTFHGFRYAQVDGWPGDFAPHAVEAVVLHSDMRRTGWFETSHPLVNRLHENVVWGMRGNFLSLPTDCPQRDERLGWTGDIQVFTPTASYLFDCDAFLSSWLEDLALEQAANDGVVPFVVPDPLPGDAAPAAAWGDAATVVPTALYERFANRDVLETQYDSMRAWADALLRRAGERMLWEGEFQFGDWLDPDAPPEHPADAKTDPDIVASAYLYRSTRLVADTAALLGRADDAERYAGTADRIRDAFVREYVTPAGRMLSDAPTAYAVALRFGIVQDATRRQAMGDRLAELVRAAGFHMSTGFVGTPLIQDALVEAGHVEVARRLLLQRENPSWLYAVTMGATTIWERWDSMLEDGSINPGEMTSFNHYAFGAVADWLHRAVGGLAPAEPGYRAIDVRPLPLDGLDWARTAHETPYGLASVEWRRAGSTLEVDVVVPAGVRARVQLPGAEQTEVGSGHHRFTAELEAAAAERAPITLDTPLDRVVADESAYEAVIDALTQQSPEAAREFRRRTKWIPQRTLRNSFVMAPQEHLAAVEVALVATQHPPVE</sequence>
<dbReference type="Pfam" id="PF08531">
    <property type="entry name" value="Bac_rhamnosid_N"/>
    <property type="match status" value="1"/>
</dbReference>
<dbReference type="Pfam" id="PF25788">
    <property type="entry name" value="Ig_Rha78A_N"/>
    <property type="match status" value="1"/>
</dbReference>
<dbReference type="PIRSF" id="PIRSF010631">
    <property type="entry name" value="A-rhamnsds"/>
    <property type="match status" value="1"/>
</dbReference>
<dbReference type="RefSeq" id="WP_100363052.1">
    <property type="nucleotide sequence ID" value="NZ_PGFF01000001.1"/>
</dbReference>
<dbReference type="GO" id="GO:0005975">
    <property type="term" value="P:carbohydrate metabolic process"/>
    <property type="evidence" value="ECO:0007669"/>
    <property type="project" value="InterPro"/>
</dbReference>
<dbReference type="AlphaFoldDB" id="A0A2M9CFD6"/>
<dbReference type="Pfam" id="PF17390">
    <property type="entry name" value="Bac_rhamnosid_C"/>
    <property type="match status" value="1"/>
</dbReference>
<dbReference type="Gene3D" id="2.60.120.260">
    <property type="entry name" value="Galactose-binding domain-like"/>
    <property type="match status" value="2"/>
</dbReference>
<feature type="domain" description="Alpha-L-rhamnosidase concanavalin-like" evidence="4">
    <location>
        <begin position="314"/>
        <end position="413"/>
    </location>
</feature>
<evidence type="ECO:0000256" key="3">
    <source>
        <dbReference type="ARBA" id="ARBA00022801"/>
    </source>
</evidence>
<dbReference type="PANTHER" id="PTHR33307">
    <property type="entry name" value="ALPHA-RHAMNOSIDASE (EUROFUNG)"/>
    <property type="match status" value="1"/>
</dbReference>
<dbReference type="Pfam" id="PF17389">
    <property type="entry name" value="Bac_rhamnosid6H"/>
    <property type="match status" value="1"/>
</dbReference>
<feature type="domain" description="Bacterial alpha-L-rhamnosidase N-terminal" evidence="5">
    <location>
        <begin position="138"/>
        <end position="304"/>
    </location>
</feature>
<protein>
    <recommendedName>
        <fullName evidence="2">alpha-L-rhamnosidase</fullName>
        <ecNumber evidence="2">3.2.1.40</ecNumber>
    </recommendedName>
</protein>
<keyword evidence="3" id="KW-0378">Hydrolase</keyword>
<dbReference type="InterPro" id="IPR008902">
    <property type="entry name" value="Rhamnosid_concanavalin"/>
</dbReference>
<evidence type="ECO:0000313" key="8">
    <source>
        <dbReference type="EMBL" id="PJJ70654.1"/>
    </source>
</evidence>
<gene>
    <name evidence="8" type="ORF">CLV46_0176</name>
</gene>
<feature type="domain" description="Alpha-L-rhamnosidase C-terminal" evidence="7">
    <location>
        <begin position="767"/>
        <end position="841"/>
    </location>
</feature>
<dbReference type="Gene3D" id="2.60.420.10">
    <property type="entry name" value="Maltose phosphorylase, domain 3"/>
    <property type="match status" value="1"/>
</dbReference>
<feature type="domain" description="Alpha-L-rhamnosidase six-hairpin glycosidase" evidence="6">
    <location>
        <begin position="417"/>
        <end position="765"/>
    </location>
</feature>
<dbReference type="InterPro" id="IPR012341">
    <property type="entry name" value="6hp_glycosidase-like_sf"/>
</dbReference>
<dbReference type="InterPro" id="IPR035398">
    <property type="entry name" value="Bac_rhamnosid_C"/>
</dbReference>
<proteinExistence type="predicted"/>
<dbReference type="SUPFAM" id="SSF48208">
    <property type="entry name" value="Six-hairpin glycosidases"/>
    <property type="match status" value="1"/>
</dbReference>
<evidence type="ECO:0000259" key="4">
    <source>
        <dbReference type="Pfam" id="PF05592"/>
    </source>
</evidence>
<dbReference type="Gene3D" id="2.60.40.10">
    <property type="entry name" value="Immunoglobulins"/>
    <property type="match status" value="1"/>
</dbReference>
<reference evidence="8 9" key="1">
    <citation type="submission" date="2017-11" db="EMBL/GenBank/DDBJ databases">
        <title>Genomic Encyclopedia of Archaeal and Bacterial Type Strains, Phase II (KMG-II): From Individual Species to Whole Genera.</title>
        <authorList>
            <person name="Goeker M."/>
        </authorList>
    </citation>
    <scope>NUCLEOTIDE SEQUENCE [LARGE SCALE GENOMIC DNA]</scope>
    <source>
        <strain evidence="8 9">DSM 27393</strain>
    </source>
</reference>
<dbReference type="InterPro" id="IPR035396">
    <property type="entry name" value="Bac_rhamnosid6H"/>
</dbReference>
<organism evidence="8 9">
    <name type="scientific">Diaminobutyricimonas aerilata</name>
    <dbReference type="NCBI Taxonomy" id="1162967"/>
    <lineage>
        <taxon>Bacteria</taxon>
        <taxon>Bacillati</taxon>
        <taxon>Actinomycetota</taxon>
        <taxon>Actinomycetes</taxon>
        <taxon>Micrococcales</taxon>
        <taxon>Microbacteriaceae</taxon>
        <taxon>Diaminobutyricimonas</taxon>
    </lineage>
</organism>
<dbReference type="GO" id="GO:0030596">
    <property type="term" value="F:alpha-L-rhamnosidase activity"/>
    <property type="evidence" value="ECO:0007669"/>
    <property type="project" value="UniProtKB-EC"/>
</dbReference>
<evidence type="ECO:0000256" key="1">
    <source>
        <dbReference type="ARBA" id="ARBA00001445"/>
    </source>
</evidence>
<name>A0A2M9CFD6_9MICO</name>
<dbReference type="PANTHER" id="PTHR33307:SF6">
    <property type="entry name" value="ALPHA-RHAMNOSIDASE (EUROFUNG)-RELATED"/>
    <property type="match status" value="1"/>
</dbReference>
<dbReference type="EMBL" id="PGFF01000001">
    <property type="protein sequence ID" value="PJJ70654.1"/>
    <property type="molecule type" value="Genomic_DNA"/>
</dbReference>
<dbReference type="Gene3D" id="1.50.10.10">
    <property type="match status" value="1"/>
</dbReference>